<dbReference type="PANTHER" id="PTHR23135">
    <property type="entry name" value="MUR LIGASE FAMILY MEMBER"/>
    <property type="match status" value="1"/>
</dbReference>
<evidence type="ECO:0000256" key="9">
    <source>
        <dbReference type="ARBA" id="ARBA00022984"/>
    </source>
</evidence>
<sequence>MLFCELLQGTGYAGDLSSDLVAQDLVYDSRIAEPGDVFVCLPGAAADGHAYAKAAYDRGCRLFVAERPLSLPEDAAVALVKNSRAALAVMSRNLFGDPAKELTVIGVTGTKGKTTVTHLIKSVLEAGGVKTGIIGTNGVHFGEIHYKTVNTTPESYEIQKTFREMVKAGCECVCMEVSSQGLMTGRVAGIQFQIGVFTNLSPDHIGPTEHKDFADYMHWKAQLFRQCDLGLVNFDDPHVKEITASATCELIGYGLSEGCAYRGRDIRLVREPGFLGVDFAGETPLGTQGFRLNQPGRFSVYNALVAVAVGQHLGISLPTAARALSKAAIPGRVELVDALPFCTVVLDFAHNEVSMHAILETLREYHPKRLICLFGSVGDRSQLRRAAMAQTAARLCDYCILTSDNPGNEDPMSILSDMEKGMGEAKGRYVTIPDRAAAVKYAVDMAEEGDILLFAGKGHEDYQLIHGQRVPFCERELIRHYAALRLGQPEAEDTVAG</sequence>
<evidence type="ECO:0000256" key="10">
    <source>
        <dbReference type="ARBA" id="ARBA00023306"/>
    </source>
</evidence>
<comment type="PTM">
    <text evidence="12">Carboxylation is probably crucial for Mg(2+) binding and, consequently, for the gamma-phosphate positioning of ATP.</text>
</comment>
<keyword evidence="3 12" id="KW-0963">Cytoplasm</keyword>
<evidence type="ECO:0000256" key="6">
    <source>
        <dbReference type="ARBA" id="ARBA00022741"/>
    </source>
</evidence>
<dbReference type="Gene3D" id="3.90.190.20">
    <property type="entry name" value="Mur ligase, C-terminal domain"/>
    <property type="match status" value="1"/>
</dbReference>
<accession>A0ABV1E1B6</accession>
<keyword evidence="6 12" id="KW-0547">Nucleotide-binding</keyword>
<dbReference type="PANTHER" id="PTHR23135:SF4">
    <property type="entry name" value="UDP-N-ACETYLMURAMOYL-L-ALANYL-D-GLUTAMATE--2,6-DIAMINOPIMELATE LIGASE MURE HOMOLOG, CHLOROPLASTIC"/>
    <property type="match status" value="1"/>
</dbReference>
<dbReference type="EMBL" id="JBBMFD010000003">
    <property type="protein sequence ID" value="MEQ2439813.1"/>
    <property type="molecule type" value="Genomic_DNA"/>
</dbReference>
<feature type="domain" description="Mur ligase central" evidence="16">
    <location>
        <begin position="107"/>
        <end position="309"/>
    </location>
</feature>
<feature type="domain" description="Mur ligase C-terminal" evidence="15">
    <location>
        <begin position="331"/>
        <end position="458"/>
    </location>
</feature>
<dbReference type="SUPFAM" id="SSF53623">
    <property type="entry name" value="MurD-like peptide ligases, catalytic domain"/>
    <property type="match status" value="1"/>
</dbReference>
<dbReference type="InterPro" id="IPR004101">
    <property type="entry name" value="Mur_ligase_C"/>
</dbReference>
<evidence type="ECO:0000256" key="7">
    <source>
        <dbReference type="ARBA" id="ARBA00022840"/>
    </source>
</evidence>
<dbReference type="HAMAP" id="MF_00208">
    <property type="entry name" value="MurE"/>
    <property type="match status" value="1"/>
</dbReference>
<evidence type="ECO:0000259" key="16">
    <source>
        <dbReference type="Pfam" id="PF08245"/>
    </source>
</evidence>
<dbReference type="InterPro" id="IPR013221">
    <property type="entry name" value="Mur_ligase_cen"/>
</dbReference>
<dbReference type="SUPFAM" id="SSF63418">
    <property type="entry name" value="MurE/MurF N-terminal domain"/>
    <property type="match status" value="1"/>
</dbReference>
<evidence type="ECO:0000259" key="15">
    <source>
        <dbReference type="Pfam" id="PF02875"/>
    </source>
</evidence>
<evidence type="ECO:0000256" key="12">
    <source>
        <dbReference type="HAMAP-Rule" id="MF_00208"/>
    </source>
</evidence>
<keyword evidence="11 12" id="KW-0961">Cell wall biogenesis/degradation</keyword>
<comment type="caution">
    <text evidence="12">Lacks conserved residue(s) required for the propagation of feature annotation.</text>
</comment>
<evidence type="ECO:0000256" key="5">
    <source>
        <dbReference type="ARBA" id="ARBA00022618"/>
    </source>
</evidence>
<keyword evidence="4 12" id="KW-0436">Ligase</keyword>
<dbReference type="InterPro" id="IPR036615">
    <property type="entry name" value="Mur_ligase_C_dom_sf"/>
</dbReference>
<evidence type="ECO:0000256" key="11">
    <source>
        <dbReference type="ARBA" id="ARBA00023316"/>
    </source>
</evidence>
<keyword evidence="9 12" id="KW-0573">Peptidoglycan synthesis</keyword>
<feature type="modified residue" description="N6-carboxylysine" evidence="12">
    <location>
        <position position="220"/>
    </location>
</feature>
<keyword evidence="7 12" id="KW-0067">ATP-binding</keyword>
<feature type="binding site" evidence="12">
    <location>
        <position position="178"/>
    </location>
    <ligand>
        <name>UDP-N-acetyl-alpha-D-muramoyl-L-alanyl-D-glutamate</name>
        <dbReference type="ChEBI" id="CHEBI:83900"/>
    </ligand>
</feature>
<dbReference type="RefSeq" id="WP_349218079.1">
    <property type="nucleotide sequence ID" value="NZ_JBBMFD010000003.1"/>
</dbReference>
<organism evidence="17 18">
    <name type="scientific">Solibaculum intestinale</name>
    <dbReference type="NCBI Taxonomy" id="3133165"/>
    <lineage>
        <taxon>Bacteria</taxon>
        <taxon>Bacillati</taxon>
        <taxon>Bacillota</taxon>
        <taxon>Clostridia</taxon>
        <taxon>Eubacteriales</taxon>
        <taxon>Oscillospiraceae</taxon>
        <taxon>Solibaculum</taxon>
    </lineage>
</organism>
<gene>
    <name evidence="12" type="primary">murE</name>
    <name evidence="17" type="ORF">WMO26_03120</name>
</gene>
<evidence type="ECO:0000256" key="13">
    <source>
        <dbReference type="RuleBase" id="RU004135"/>
    </source>
</evidence>
<dbReference type="InterPro" id="IPR035911">
    <property type="entry name" value="MurE/MurF_N"/>
</dbReference>
<dbReference type="Pfam" id="PF08245">
    <property type="entry name" value="Mur_ligase_M"/>
    <property type="match status" value="1"/>
</dbReference>
<dbReference type="InterPro" id="IPR000713">
    <property type="entry name" value="Mur_ligase_N"/>
</dbReference>
<feature type="binding site" evidence="12">
    <location>
        <begin position="151"/>
        <end position="152"/>
    </location>
    <ligand>
        <name>UDP-N-acetyl-alpha-D-muramoyl-L-alanyl-D-glutamate</name>
        <dbReference type="ChEBI" id="CHEBI:83900"/>
    </ligand>
</feature>
<comment type="pathway">
    <text evidence="1 12 13">Cell wall biogenesis; peptidoglycan biosynthesis.</text>
</comment>
<name>A0ABV1E1B6_9FIRM</name>
<keyword evidence="10 12" id="KW-0131">Cell cycle</keyword>
<dbReference type="InterPro" id="IPR036565">
    <property type="entry name" value="Mur-like_cat_sf"/>
</dbReference>
<evidence type="ECO:0000313" key="17">
    <source>
        <dbReference type="EMBL" id="MEQ2439813.1"/>
    </source>
</evidence>
<dbReference type="EC" id="6.3.2.-" evidence="12"/>
<dbReference type="GO" id="GO:0008765">
    <property type="term" value="F:UDP-N-acetylmuramoylalanyl-D-glutamate-2,6-diaminopimelate ligase activity"/>
    <property type="evidence" value="ECO:0007669"/>
    <property type="project" value="UniProtKB-EC"/>
</dbReference>
<dbReference type="PROSITE" id="PS01011">
    <property type="entry name" value="FOLYLPOLYGLU_SYNT_1"/>
    <property type="match status" value="1"/>
</dbReference>
<keyword evidence="8 12" id="KW-0133">Cell shape</keyword>
<dbReference type="NCBIfam" id="TIGR01085">
    <property type="entry name" value="murE"/>
    <property type="match status" value="1"/>
</dbReference>
<feature type="binding site" evidence="12">
    <location>
        <begin position="109"/>
        <end position="115"/>
    </location>
    <ligand>
        <name>ATP</name>
        <dbReference type="ChEBI" id="CHEBI:30616"/>
    </ligand>
</feature>
<comment type="subcellular location">
    <subcellularLocation>
        <location evidence="12 13">Cytoplasm</location>
    </subcellularLocation>
</comment>
<dbReference type="NCBIfam" id="NF001126">
    <property type="entry name" value="PRK00139.1-4"/>
    <property type="match status" value="1"/>
</dbReference>
<keyword evidence="18" id="KW-1185">Reference proteome</keyword>
<feature type="binding site" evidence="12">
    <location>
        <position position="150"/>
    </location>
    <ligand>
        <name>UDP-N-acetyl-alpha-D-muramoyl-L-alanyl-D-glutamate</name>
        <dbReference type="ChEBI" id="CHEBI:83900"/>
    </ligand>
</feature>
<comment type="function">
    <text evidence="12">Catalyzes the addition of an amino acid to the nucleotide precursor UDP-N-acetylmuramoyl-L-alanyl-D-glutamate (UMAG) in the biosynthesis of bacterial cell-wall peptidoglycan.</text>
</comment>
<evidence type="ECO:0000256" key="3">
    <source>
        <dbReference type="ARBA" id="ARBA00022490"/>
    </source>
</evidence>
<reference evidence="17 18" key="1">
    <citation type="submission" date="2024-03" db="EMBL/GenBank/DDBJ databases">
        <title>Human intestinal bacterial collection.</title>
        <authorList>
            <person name="Pauvert C."/>
            <person name="Hitch T.C.A."/>
            <person name="Clavel T."/>
        </authorList>
    </citation>
    <scope>NUCLEOTIDE SEQUENCE [LARGE SCALE GENOMIC DNA]</scope>
    <source>
        <strain evidence="17 18">CLA-JM-H44</strain>
    </source>
</reference>
<comment type="cofactor">
    <cofactor evidence="12">
        <name>Mg(2+)</name>
        <dbReference type="ChEBI" id="CHEBI:18420"/>
    </cofactor>
</comment>
<dbReference type="Proteomes" id="UP001489509">
    <property type="component" value="Unassembled WGS sequence"/>
</dbReference>
<dbReference type="Gene3D" id="3.40.1190.10">
    <property type="entry name" value="Mur-like, catalytic domain"/>
    <property type="match status" value="1"/>
</dbReference>
<keyword evidence="12" id="KW-0460">Magnesium</keyword>
<evidence type="ECO:0000256" key="4">
    <source>
        <dbReference type="ARBA" id="ARBA00022598"/>
    </source>
</evidence>
<feature type="domain" description="Mur ligase N-terminal catalytic" evidence="14">
    <location>
        <begin position="27"/>
        <end position="77"/>
    </location>
</feature>
<feature type="binding site" evidence="12">
    <location>
        <position position="29"/>
    </location>
    <ligand>
        <name>UDP-N-acetyl-alpha-D-muramoyl-L-alanyl-D-glutamate</name>
        <dbReference type="ChEBI" id="CHEBI:83900"/>
    </ligand>
</feature>
<evidence type="ECO:0000256" key="8">
    <source>
        <dbReference type="ARBA" id="ARBA00022960"/>
    </source>
</evidence>
<comment type="caution">
    <text evidence="17">The sequence shown here is derived from an EMBL/GenBank/DDBJ whole genome shotgun (WGS) entry which is preliminary data.</text>
</comment>
<feature type="binding site" evidence="12">
    <location>
        <position position="186"/>
    </location>
    <ligand>
        <name>UDP-N-acetyl-alpha-D-muramoyl-L-alanyl-D-glutamate</name>
        <dbReference type="ChEBI" id="CHEBI:83900"/>
    </ligand>
</feature>
<dbReference type="SUPFAM" id="SSF53244">
    <property type="entry name" value="MurD-like peptide ligases, peptide-binding domain"/>
    <property type="match status" value="1"/>
</dbReference>
<dbReference type="InterPro" id="IPR005761">
    <property type="entry name" value="UDP-N-AcMur-Glu-dNH2Pim_ligase"/>
</dbReference>
<keyword evidence="5 12" id="KW-0132">Cell division</keyword>
<comment type="similarity">
    <text evidence="2 12">Belongs to the MurCDEF family. MurE subfamily.</text>
</comment>
<dbReference type="InterPro" id="IPR018109">
    <property type="entry name" value="Folylpolyglutamate_synth_CS"/>
</dbReference>
<proteinExistence type="inferred from homology"/>
<evidence type="ECO:0000313" key="18">
    <source>
        <dbReference type="Proteomes" id="UP001489509"/>
    </source>
</evidence>
<evidence type="ECO:0000256" key="1">
    <source>
        <dbReference type="ARBA" id="ARBA00004752"/>
    </source>
</evidence>
<dbReference type="Gene3D" id="3.40.1390.10">
    <property type="entry name" value="MurE/MurF, N-terminal domain"/>
    <property type="match status" value="1"/>
</dbReference>
<protein>
    <recommendedName>
        <fullName evidence="12">UDP-N-acetylmuramyl-tripeptide synthetase</fullName>
        <ecNumber evidence="12">6.3.2.-</ecNumber>
    </recommendedName>
    <alternativeName>
        <fullName evidence="12">UDP-MurNAc-tripeptide synthetase</fullName>
    </alternativeName>
</protein>
<evidence type="ECO:0000256" key="2">
    <source>
        <dbReference type="ARBA" id="ARBA00005898"/>
    </source>
</evidence>
<dbReference type="Pfam" id="PF01225">
    <property type="entry name" value="Mur_ligase"/>
    <property type="match status" value="1"/>
</dbReference>
<evidence type="ECO:0000259" key="14">
    <source>
        <dbReference type="Pfam" id="PF01225"/>
    </source>
</evidence>
<dbReference type="Pfam" id="PF02875">
    <property type="entry name" value="Mur_ligase_C"/>
    <property type="match status" value="1"/>
</dbReference>